<dbReference type="EMBL" id="JAACNO010002022">
    <property type="protein sequence ID" value="KAF4136073.1"/>
    <property type="molecule type" value="Genomic_DNA"/>
</dbReference>
<name>A0A8S9U742_PHYIN</name>
<sequence>MNDVKLMVASGSKTSRIYDYVRDQVPQYAQLKDVHNLRARIKSSGGSLSDADLVAELLTMFELEALGNVEAVDEDVSGYTAVVTSRFQHRKPYKRFQKYCWSTALT</sequence>
<organism evidence="1 2">
    <name type="scientific">Phytophthora infestans</name>
    <name type="common">Potato late blight agent</name>
    <name type="synonym">Botrytis infestans</name>
    <dbReference type="NCBI Taxonomy" id="4787"/>
    <lineage>
        <taxon>Eukaryota</taxon>
        <taxon>Sar</taxon>
        <taxon>Stramenopiles</taxon>
        <taxon>Oomycota</taxon>
        <taxon>Peronosporomycetes</taxon>
        <taxon>Peronosporales</taxon>
        <taxon>Peronosporaceae</taxon>
        <taxon>Phytophthora</taxon>
    </lineage>
</organism>
<gene>
    <name evidence="1" type="ORF">GN958_ATG14743</name>
</gene>
<reference evidence="1" key="1">
    <citation type="submission" date="2020-03" db="EMBL/GenBank/DDBJ databases">
        <title>Hybrid Assembly of Korean Phytophthora infestans isolates.</title>
        <authorList>
            <person name="Prokchorchik M."/>
            <person name="Lee Y."/>
            <person name="Seo J."/>
            <person name="Cho J.-H."/>
            <person name="Park Y.-E."/>
            <person name="Jang D.-C."/>
            <person name="Im J.-S."/>
            <person name="Choi J.-G."/>
            <person name="Park H.-J."/>
            <person name="Lee G.-B."/>
            <person name="Lee Y.-G."/>
            <person name="Hong S.-Y."/>
            <person name="Cho K."/>
            <person name="Sohn K.H."/>
        </authorList>
    </citation>
    <scope>NUCLEOTIDE SEQUENCE</scope>
    <source>
        <strain evidence="1">KR_2_A2</strain>
    </source>
</reference>
<accession>A0A8S9U742</accession>
<protein>
    <submittedName>
        <fullName evidence="1">Uncharacterized protein</fullName>
    </submittedName>
</protein>
<evidence type="ECO:0000313" key="2">
    <source>
        <dbReference type="Proteomes" id="UP000704712"/>
    </source>
</evidence>
<dbReference type="Proteomes" id="UP000704712">
    <property type="component" value="Unassembled WGS sequence"/>
</dbReference>
<evidence type="ECO:0000313" key="1">
    <source>
        <dbReference type="EMBL" id="KAF4136073.1"/>
    </source>
</evidence>
<comment type="caution">
    <text evidence="1">The sequence shown here is derived from an EMBL/GenBank/DDBJ whole genome shotgun (WGS) entry which is preliminary data.</text>
</comment>
<proteinExistence type="predicted"/>
<dbReference type="AlphaFoldDB" id="A0A8S9U742"/>